<dbReference type="GO" id="GO:0016208">
    <property type="term" value="F:AMP binding"/>
    <property type="evidence" value="ECO:0007669"/>
    <property type="project" value="TreeGrafter"/>
</dbReference>
<evidence type="ECO:0000256" key="1">
    <source>
        <dbReference type="ARBA" id="ARBA00000868"/>
    </source>
</evidence>
<evidence type="ECO:0000256" key="4">
    <source>
        <dbReference type="ARBA" id="ARBA00004659"/>
    </source>
</evidence>
<name>A0A928VRH1_9CYAN</name>
<dbReference type="Proteomes" id="UP000625316">
    <property type="component" value="Unassembled WGS sequence"/>
</dbReference>
<feature type="domain" description="Phosphoribosyltransferase" evidence="13">
    <location>
        <begin position="43"/>
        <end position="147"/>
    </location>
</feature>
<dbReference type="AlphaFoldDB" id="A0A928VRH1"/>
<evidence type="ECO:0000313" key="15">
    <source>
        <dbReference type="Proteomes" id="UP000625316"/>
    </source>
</evidence>
<evidence type="ECO:0000256" key="9">
    <source>
        <dbReference type="ARBA" id="ARBA00022676"/>
    </source>
</evidence>
<dbReference type="GO" id="GO:0002055">
    <property type="term" value="F:adenine binding"/>
    <property type="evidence" value="ECO:0007669"/>
    <property type="project" value="TreeGrafter"/>
</dbReference>
<dbReference type="GO" id="GO:0044209">
    <property type="term" value="P:AMP salvage"/>
    <property type="evidence" value="ECO:0007669"/>
    <property type="project" value="UniProtKB-UniRule"/>
</dbReference>
<keyword evidence="10 12" id="KW-0808">Transferase</keyword>
<gene>
    <name evidence="12" type="primary">apt</name>
    <name evidence="14" type="ORF">IQ266_15845</name>
</gene>
<proteinExistence type="inferred from homology"/>
<dbReference type="GO" id="GO:0006166">
    <property type="term" value="P:purine ribonucleoside salvage"/>
    <property type="evidence" value="ECO:0007669"/>
    <property type="project" value="UniProtKB-UniRule"/>
</dbReference>
<evidence type="ECO:0000256" key="5">
    <source>
        <dbReference type="ARBA" id="ARBA00008391"/>
    </source>
</evidence>
<dbReference type="NCBIfam" id="TIGR01090">
    <property type="entry name" value="apt"/>
    <property type="match status" value="1"/>
</dbReference>
<accession>A0A928VRH1</accession>
<dbReference type="RefSeq" id="WP_264326037.1">
    <property type="nucleotide sequence ID" value="NZ_JADEXQ010000055.1"/>
</dbReference>
<dbReference type="NCBIfam" id="NF002636">
    <property type="entry name" value="PRK02304.1-5"/>
    <property type="match status" value="1"/>
</dbReference>
<dbReference type="EC" id="2.4.2.7" evidence="7 12"/>
<evidence type="ECO:0000256" key="8">
    <source>
        <dbReference type="ARBA" id="ARBA00022490"/>
    </source>
</evidence>
<keyword evidence="8 12" id="KW-0963">Cytoplasm</keyword>
<organism evidence="14 15">
    <name type="scientific">Romeriopsis navalis LEGE 11480</name>
    <dbReference type="NCBI Taxonomy" id="2777977"/>
    <lineage>
        <taxon>Bacteria</taxon>
        <taxon>Bacillati</taxon>
        <taxon>Cyanobacteriota</taxon>
        <taxon>Cyanophyceae</taxon>
        <taxon>Leptolyngbyales</taxon>
        <taxon>Leptolyngbyaceae</taxon>
        <taxon>Romeriopsis</taxon>
        <taxon>Romeriopsis navalis</taxon>
    </lineage>
</organism>
<dbReference type="InterPro" id="IPR000836">
    <property type="entry name" value="PRTase_dom"/>
</dbReference>
<dbReference type="EMBL" id="JADEXQ010000055">
    <property type="protein sequence ID" value="MBE9031207.1"/>
    <property type="molecule type" value="Genomic_DNA"/>
</dbReference>
<dbReference type="PANTHER" id="PTHR32315:SF3">
    <property type="entry name" value="ADENINE PHOSPHORIBOSYLTRANSFERASE"/>
    <property type="match status" value="1"/>
</dbReference>
<dbReference type="SUPFAM" id="SSF53271">
    <property type="entry name" value="PRTase-like"/>
    <property type="match status" value="1"/>
</dbReference>
<evidence type="ECO:0000256" key="6">
    <source>
        <dbReference type="ARBA" id="ARBA00011738"/>
    </source>
</evidence>
<dbReference type="GO" id="GO:0005737">
    <property type="term" value="C:cytoplasm"/>
    <property type="evidence" value="ECO:0007669"/>
    <property type="project" value="UniProtKB-SubCell"/>
</dbReference>
<evidence type="ECO:0000256" key="7">
    <source>
        <dbReference type="ARBA" id="ARBA00011893"/>
    </source>
</evidence>
<evidence type="ECO:0000256" key="3">
    <source>
        <dbReference type="ARBA" id="ARBA00004496"/>
    </source>
</evidence>
<comment type="subcellular location">
    <subcellularLocation>
        <location evidence="3 12">Cytoplasm</location>
    </subcellularLocation>
</comment>
<dbReference type="InterPro" id="IPR050054">
    <property type="entry name" value="UPRTase/APRTase"/>
</dbReference>
<dbReference type="GO" id="GO:0006168">
    <property type="term" value="P:adenine salvage"/>
    <property type="evidence" value="ECO:0007669"/>
    <property type="project" value="InterPro"/>
</dbReference>
<dbReference type="CDD" id="cd06223">
    <property type="entry name" value="PRTases_typeI"/>
    <property type="match status" value="1"/>
</dbReference>
<evidence type="ECO:0000256" key="12">
    <source>
        <dbReference type="HAMAP-Rule" id="MF_00004"/>
    </source>
</evidence>
<evidence type="ECO:0000256" key="2">
    <source>
        <dbReference type="ARBA" id="ARBA00003968"/>
    </source>
</evidence>
<comment type="caution">
    <text evidence="14">The sequence shown here is derived from an EMBL/GenBank/DDBJ whole genome shotgun (WGS) entry which is preliminary data.</text>
</comment>
<evidence type="ECO:0000313" key="14">
    <source>
        <dbReference type="EMBL" id="MBE9031207.1"/>
    </source>
</evidence>
<dbReference type="Gene3D" id="3.40.50.2020">
    <property type="match status" value="1"/>
</dbReference>
<dbReference type="Pfam" id="PF00156">
    <property type="entry name" value="Pribosyltran"/>
    <property type="match status" value="1"/>
</dbReference>
<dbReference type="FunFam" id="3.40.50.2020:FF:000004">
    <property type="entry name" value="Adenine phosphoribosyltransferase"/>
    <property type="match status" value="1"/>
</dbReference>
<reference evidence="14" key="1">
    <citation type="submission" date="2020-10" db="EMBL/GenBank/DDBJ databases">
        <authorList>
            <person name="Castelo-Branco R."/>
            <person name="Eusebio N."/>
            <person name="Adriana R."/>
            <person name="Vieira A."/>
            <person name="Brugerolle De Fraissinette N."/>
            <person name="Rezende De Castro R."/>
            <person name="Schneider M.P."/>
            <person name="Vasconcelos V."/>
            <person name="Leao P.N."/>
        </authorList>
    </citation>
    <scope>NUCLEOTIDE SEQUENCE</scope>
    <source>
        <strain evidence="14">LEGE 11480</strain>
    </source>
</reference>
<keyword evidence="9 12" id="KW-0328">Glycosyltransferase</keyword>
<comment type="similarity">
    <text evidence="5 12">Belongs to the purine/pyrimidine phosphoribosyltransferase family.</text>
</comment>
<dbReference type="GO" id="GO:0003999">
    <property type="term" value="F:adenine phosphoribosyltransferase activity"/>
    <property type="evidence" value="ECO:0007669"/>
    <property type="project" value="UniProtKB-UniRule"/>
</dbReference>
<keyword evidence="15" id="KW-1185">Reference proteome</keyword>
<sequence length="170" mass="18538">MDIKALIRDIPDFPQPGIIFRDITTLLRDPQGLKYTLDLLSEQCAPLRPDYIVGMESRGFIFATPLAYQLNAGFVPVRKPGKLPAAAYSQEYALEYGTDRLELHKDAIPAGSRVLITDDVIATGGTAAATAKLIQQTGGELVGFAFLSELTFLKGRQALPDVPVISLIEY</sequence>
<dbReference type="InterPro" id="IPR005764">
    <property type="entry name" value="Ade_phspho_trans"/>
</dbReference>
<evidence type="ECO:0000256" key="11">
    <source>
        <dbReference type="ARBA" id="ARBA00022726"/>
    </source>
</evidence>
<keyword evidence="11 12" id="KW-0660">Purine salvage</keyword>
<protein>
    <recommendedName>
        <fullName evidence="7 12">Adenine phosphoribosyltransferase</fullName>
        <shortName evidence="12">APRT</shortName>
        <ecNumber evidence="7 12">2.4.2.7</ecNumber>
    </recommendedName>
</protein>
<comment type="function">
    <text evidence="2 12">Catalyzes a salvage reaction resulting in the formation of AMP, that is energically less costly than de novo synthesis.</text>
</comment>
<evidence type="ECO:0000259" key="13">
    <source>
        <dbReference type="Pfam" id="PF00156"/>
    </source>
</evidence>
<comment type="pathway">
    <text evidence="4 12">Purine metabolism; AMP biosynthesis via salvage pathway; AMP from adenine: step 1/1.</text>
</comment>
<dbReference type="HAMAP" id="MF_00004">
    <property type="entry name" value="Aden_phosphoribosyltr"/>
    <property type="match status" value="1"/>
</dbReference>
<dbReference type="InterPro" id="IPR029057">
    <property type="entry name" value="PRTase-like"/>
</dbReference>
<dbReference type="PANTHER" id="PTHR32315">
    <property type="entry name" value="ADENINE PHOSPHORIBOSYLTRANSFERASE"/>
    <property type="match status" value="1"/>
</dbReference>
<comment type="subunit">
    <text evidence="6 12">Homodimer.</text>
</comment>
<comment type="catalytic activity">
    <reaction evidence="1 12">
        <text>AMP + diphosphate = 5-phospho-alpha-D-ribose 1-diphosphate + adenine</text>
        <dbReference type="Rhea" id="RHEA:16609"/>
        <dbReference type="ChEBI" id="CHEBI:16708"/>
        <dbReference type="ChEBI" id="CHEBI:33019"/>
        <dbReference type="ChEBI" id="CHEBI:58017"/>
        <dbReference type="ChEBI" id="CHEBI:456215"/>
        <dbReference type="EC" id="2.4.2.7"/>
    </reaction>
</comment>
<evidence type="ECO:0000256" key="10">
    <source>
        <dbReference type="ARBA" id="ARBA00022679"/>
    </source>
</evidence>
<dbReference type="NCBIfam" id="NF002634">
    <property type="entry name" value="PRK02304.1-3"/>
    <property type="match status" value="1"/>
</dbReference>